<dbReference type="PROSITE" id="PS01151">
    <property type="entry name" value="FIMBRIAL_USHER"/>
    <property type="match status" value="1"/>
</dbReference>
<dbReference type="GO" id="GO:0015473">
    <property type="term" value="F:fimbrial usher porin activity"/>
    <property type="evidence" value="ECO:0007669"/>
    <property type="project" value="InterPro"/>
</dbReference>
<dbReference type="InterPro" id="IPR018030">
    <property type="entry name" value="Fimbrial_membr_usher_CS"/>
</dbReference>
<keyword evidence="1" id="KW-0472">Membrane</keyword>
<dbReference type="EMBL" id="UGAW01000001">
    <property type="protein sequence ID" value="STG52688.1"/>
    <property type="molecule type" value="Genomic_DNA"/>
</dbReference>
<dbReference type="Gene3D" id="2.60.40.3110">
    <property type="match status" value="1"/>
</dbReference>
<comment type="subcellular location">
    <subcellularLocation>
        <location evidence="1">Cell outer membrane</location>
        <topology evidence="1">Multi-pass membrane protein</topology>
    </subcellularLocation>
</comment>
<keyword evidence="1" id="KW-0998">Cell outer membrane</keyword>
<reference evidence="2 3" key="1">
    <citation type="submission" date="2018-06" db="EMBL/GenBank/DDBJ databases">
        <authorList>
            <consortium name="Pathogen Informatics"/>
            <person name="Doyle S."/>
        </authorList>
    </citation>
    <scope>NUCLEOTIDE SEQUENCE [LARGE SCALE GENOMIC DNA]</scope>
    <source>
        <strain evidence="2 3">NCTC11112</strain>
    </source>
</reference>
<dbReference type="AlphaFoldDB" id="A0A376MQH1"/>
<dbReference type="GO" id="GO:0009279">
    <property type="term" value="C:cell outer membrane"/>
    <property type="evidence" value="ECO:0007669"/>
    <property type="project" value="UniProtKB-SubCell"/>
</dbReference>
<proteinExistence type="inferred from homology"/>
<evidence type="ECO:0000256" key="1">
    <source>
        <dbReference type="RuleBase" id="RU003884"/>
    </source>
</evidence>
<accession>A0A376MQH1</accession>
<dbReference type="InterPro" id="IPR000015">
    <property type="entry name" value="Fimb_usher"/>
</dbReference>
<comment type="similarity">
    <text evidence="1">Belongs to the fimbrial export usher family.</text>
</comment>
<keyword evidence="1" id="KW-1029">Fimbrium biogenesis</keyword>
<protein>
    <submittedName>
        <fullName evidence="2">Fimbrial outer membrane usher protein</fullName>
    </submittedName>
</protein>
<dbReference type="PANTHER" id="PTHR30451">
    <property type="entry name" value="OUTER MEMBRANE USHER PROTEIN"/>
    <property type="match status" value="1"/>
</dbReference>
<dbReference type="PANTHER" id="PTHR30451:SF3">
    <property type="entry name" value="OUTER MEMBRANE USHER PROTEIN HTRE-RELATED"/>
    <property type="match status" value="1"/>
</dbReference>
<dbReference type="Proteomes" id="UP000254817">
    <property type="component" value="Unassembled WGS sequence"/>
</dbReference>
<dbReference type="GO" id="GO:0009297">
    <property type="term" value="P:pilus assembly"/>
    <property type="evidence" value="ECO:0007669"/>
    <property type="project" value="InterPro"/>
</dbReference>
<gene>
    <name evidence="2" type="primary">htrE_2</name>
    <name evidence="2" type="ORF">NCTC11112_03203</name>
</gene>
<evidence type="ECO:0000313" key="2">
    <source>
        <dbReference type="EMBL" id="STG52688.1"/>
    </source>
</evidence>
<keyword evidence="1" id="KW-0812">Transmembrane</keyword>
<evidence type="ECO:0000313" key="3">
    <source>
        <dbReference type="Proteomes" id="UP000254817"/>
    </source>
</evidence>
<dbReference type="Pfam" id="PF00577">
    <property type="entry name" value="Usher"/>
    <property type="match status" value="1"/>
</dbReference>
<organism evidence="2 3">
    <name type="scientific">Escherichia coli</name>
    <dbReference type="NCBI Taxonomy" id="562"/>
    <lineage>
        <taxon>Bacteria</taxon>
        <taxon>Pseudomonadati</taxon>
        <taxon>Pseudomonadota</taxon>
        <taxon>Gammaproteobacteria</taxon>
        <taxon>Enterobacterales</taxon>
        <taxon>Enterobacteriaceae</taxon>
        <taxon>Escherichia</taxon>
    </lineage>
</organism>
<sequence>MNLKEATFPPESWDRGIDAFYTSYNLSQYRSYDSNNNSNTASYGRFNSGLNLFSWQLHSDASYSKPDDMKGKWQSNTLYLERGWSQILSTVQIGENYTSSLIFDSLRFSGIRLFRDMQMLPDSMQSFTPLVQGVAQSNALITVSQNGYTIYQKEVPPGPFTIADLQLSGSGSDLDVSIKEADGSVRSFFGALLFRAQYAATWCFKFRFYRRTQSDIWCQESGGLSRGKLYIWPQQSFDTLWRYDFIR</sequence>
<name>A0A376MQH1_ECOLX</name>
<keyword evidence="1" id="KW-0813">Transport</keyword>